<name>A0AAV4TRC2_9ARAC</name>
<reference evidence="1 2" key="1">
    <citation type="submission" date="2021-06" db="EMBL/GenBank/DDBJ databases">
        <title>Caerostris darwini draft genome.</title>
        <authorList>
            <person name="Kono N."/>
            <person name="Arakawa K."/>
        </authorList>
    </citation>
    <scope>NUCLEOTIDE SEQUENCE [LARGE SCALE GENOMIC DNA]</scope>
</reference>
<keyword evidence="2" id="KW-1185">Reference proteome</keyword>
<evidence type="ECO:0000313" key="1">
    <source>
        <dbReference type="EMBL" id="GIY48051.1"/>
    </source>
</evidence>
<comment type="caution">
    <text evidence="1">The sequence shown here is derived from an EMBL/GenBank/DDBJ whole genome shotgun (WGS) entry which is preliminary data.</text>
</comment>
<organism evidence="1 2">
    <name type="scientific">Caerostris darwini</name>
    <dbReference type="NCBI Taxonomy" id="1538125"/>
    <lineage>
        <taxon>Eukaryota</taxon>
        <taxon>Metazoa</taxon>
        <taxon>Ecdysozoa</taxon>
        <taxon>Arthropoda</taxon>
        <taxon>Chelicerata</taxon>
        <taxon>Arachnida</taxon>
        <taxon>Araneae</taxon>
        <taxon>Araneomorphae</taxon>
        <taxon>Entelegynae</taxon>
        <taxon>Araneoidea</taxon>
        <taxon>Araneidae</taxon>
        <taxon>Caerostris</taxon>
    </lineage>
</organism>
<dbReference type="Proteomes" id="UP001054837">
    <property type="component" value="Unassembled WGS sequence"/>
</dbReference>
<gene>
    <name evidence="1" type="ORF">CDAR_499111</name>
</gene>
<accession>A0AAV4TRC2</accession>
<dbReference type="EMBL" id="BPLQ01010059">
    <property type="protein sequence ID" value="GIY48051.1"/>
    <property type="molecule type" value="Genomic_DNA"/>
</dbReference>
<sequence>MQLKQNYSSSQMMYDKLSRKGKEGGHPLSKQPCIDLVGRDVIAPSSPLSVALMAMTVWFKTTLASGDLWLLWWDASTLPENKMETSETMIIKERNKRR</sequence>
<proteinExistence type="predicted"/>
<dbReference type="AlphaFoldDB" id="A0AAV4TRC2"/>
<protein>
    <submittedName>
        <fullName evidence="1">Uncharacterized protein</fullName>
    </submittedName>
</protein>
<evidence type="ECO:0000313" key="2">
    <source>
        <dbReference type="Proteomes" id="UP001054837"/>
    </source>
</evidence>